<keyword evidence="9" id="KW-0106">Calcium</keyword>
<sequence length="261" mass="28741">MRAWMHGCDGSVLLNATNGFEAEKDQIPNKSLKGFDAIEKIKSKLESVCPRIVSCSDILVLAARDSVYLSGGPFYSLRTGRRDSLTSFAQTALDDIPAPTDPLDTFLEKFSHRNISLRETVCLFGAHSNGEVHCEFIKERFTNFNGTGQPDPTIEPGCKNTTRSKCMSDPTAFVDLKNEGAQQTGFGIHYFQGLVQNLSVLESDQELMNSEKTASWVRAYASNQFIFMNDFSSAMIKLSDLGVLTGPQLGEIRSTCSAINQ</sequence>
<feature type="binding site" evidence="9">
    <location>
        <position position="7"/>
    </location>
    <ligand>
        <name>Ca(2+)</name>
        <dbReference type="ChEBI" id="CHEBI:29108"/>
        <label>1</label>
    </ligand>
</feature>
<dbReference type="SUPFAM" id="SSF48113">
    <property type="entry name" value="Heme-dependent peroxidases"/>
    <property type="match status" value="1"/>
</dbReference>
<dbReference type="GO" id="GO:0020037">
    <property type="term" value="F:heme binding"/>
    <property type="evidence" value="ECO:0007669"/>
    <property type="project" value="InterPro"/>
</dbReference>
<protein>
    <recommendedName>
        <fullName evidence="12">Plant heme peroxidase family profile domain-containing protein</fullName>
    </recommendedName>
</protein>
<dbReference type="Proteomes" id="UP001177140">
    <property type="component" value="Unassembled WGS sequence"/>
</dbReference>
<keyword evidence="4 9" id="KW-0479">Metal-binding</keyword>
<evidence type="ECO:0000256" key="10">
    <source>
        <dbReference type="PIRSR" id="PIRSR600823-5"/>
    </source>
</evidence>
<dbReference type="InterPro" id="IPR033905">
    <property type="entry name" value="Secretory_peroxidase"/>
</dbReference>
<accession>A0AA41S6M7</accession>
<evidence type="ECO:0000256" key="9">
    <source>
        <dbReference type="PIRSR" id="PIRSR600823-3"/>
    </source>
</evidence>
<dbReference type="GO" id="GO:0042744">
    <property type="term" value="P:hydrogen peroxide catabolic process"/>
    <property type="evidence" value="ECO:0007669"/>
    <property type="project" value="InterPro"/>
</dbReference>
<evidence type="ECO:0000256" key="11">
    <source>
        <dbReference type="RuleBase" id="RU004241"/>
    </source>
</evidence>
<feature type="binding site" evidence="9">
    <location>
        <position position="9"/>
    </location>
    <ligand>
        <name>Ca(2+)</name>
        <dbReference type="ChEBI" id="CHEBI:29108"/>
        <label>1</label>
    </ligand>
</feature>
<comment type="similarity">
    <text evidence="11">Belongs to the peroxidase family.</text>
</comment>
<dbReference type="CDD" id="cd00693">
    <property type="entry name" value="secretory_peroxidase"/>
    <property type="match status" value="1"/>
</dbReference>
<feature type="disulfide bond" evidence="10">
    <location>
        <begin position="55"/>
        <end position="256"/>
    </location>
</feature>
<dbReference type="PANTHER" id="PTHR31517">
    <property type="match status" value="1"/>
</dbReference>
<evidence type="ECO:0000259" key="12">
    <source>
        <dbReference type="PROSITE" id="PS50873"/>
    </source>
</evidence>
<dbReference type="GO" id="GO:0140825">
    <property type="term" value="F:lactoperoxidase activity"/>
    <property type="evidence" value="ECO:0007669"/>
    <property type="project" value="UniProtKB-EC"/>
</dbReference>
<evidence type="ECO:0000256" key="7">
    <source>
        <dbReference type="ARBA" id="ARBA00023157"/>
    </source>
</evidence>
<gene>
    <name evidence="13" type="ORF">MKW94_023912</name>
</gene>
<comment type="cofactor">
    <cofactor evidence="9">
        <name>Ca(2+)</name>
        <dbReference type="ChEBI" id="CHEBI:29108"/>
    </cofactor>
    <text evidence="9">Binds 2 calcium ions per subunit.</text>
</comment>
<comment type="catalytic activity">
    <reaction evidence="1">
        <text>2 a phenolic donor + H2O2 = 2 a phenolic radical donor + 2 H2O</text>
        <dbReference type="Rhea" id="RHEA:56136"/>
        <dbReference type="ChEBI" id="CHEBI:15377"/>
        <dbReference type="ChEBI" id="CHEBI:16240"/>
        <dbReference type="ChEBI" id="CHEBI:139520"/>
        <dbReference type="ChEBI" id="CHEBI:139521"/>
        <dbReference type="EC" id="1.11.1.7"/>
    </reaction>
</comment>
<feature type="disulfide bond" evidence="10">
    <location>
        <begin position="134"/>
        <end position="166"/>
    </location>
</feature>
<dbReference type="AlphaFoldDB" id="A0AA41S6M7"/>
<reference evidence="13" key="1">
    <citation type="submission" date="2022-03" db="EMBL/GenBank/DDBJ databases">
        <title>A functionally conserved STORR gene fusion in Papaver species that diverged 16.8 million years ago.</title>
        <authorList>
            <person name="Catania T."/>
        </authorList>
    </citation>
    <scope>NUCLEOTIDE SEQUENCE</scope>
    <source>
        <strain evidence="13">S-191538</strain>
    </source>
</reference>
<organism evidence="13 14">
    <name type="scientific">Papaver nudicaule</name>
    <name type="common">Iceland poppy</name>
    <dbReference type="NCBI Taxonomy" id="74823"/>
    <lineage>
        <taxon>Eukaryota</taxon>
        <taxon>Viridiplantae</taxon>
        <taxon>Streptophyta</taxon>
        <taxon>Embryophyta</taxon>
        <taxon>Tracheophyta</taxon>
        <taxon>Spermatophyta</taxon>
        <taxon>Magnoliopsida</taxon>
        <taxon>Ranunculales</taxon>
        <taxon>Papaveraceae</taxon>
        <taxon>Papaveroideae</taxon>
        <taxon>Papaver</taxon>
    </lineage>
</organism>
<keyword evidence="5" id="KW-0560">Oxidoreductase</keyword>
<dbReference type="EMBL" id="JAJJMA010142170">
    <property type="protein sequence ID" value="MCL7034132.1"/>
    <property type="molecule type" value="Genomic_DNA"/>
</dbReference>
<proteinExistence type="inferred from homology"/>
<keyword evidence="2" id="KW-0575">Peroxidase</keyword>
<dbReference type="GO" id="GO:0006979">
    <property type="term" value="P:response to oxidative stress"/>
    <property type="evidence" value="ECO:0007669"/>
    <property type="project" value="InterPro"/>
</dbReference>
<feature type="binding site" description="axial binding residue" evidence="9">
    <location>
        <position position="127"/>
    </location>
    <ligand>
        <name>heme b</name>
        <dbReference type="ChEBI" id="CHEBI:60344"/>
    </ligand>
    <ligandPart>
        <name>Fe</name>
        <dbReference type="ChEBI" id="CHEBI:18248"/>
    </ligandPart>
</feature>
<dbReference type="InterPro" id="IPR002016">
    <property type="entry name" value="Haem_peroxidase"/>
</dbReference>
<dbReference type="PROSITE" id="PS50873">
    <property type="entry name" value="PEROXIDASE_4"/>
    <property type="match status" value="1"/>
</dbReference>
<feature type="domain" description="Plant heme peroxidase family profile" evidence="12">
    <location>
        <begin position="1"/>
        <end position="260"/>
    </location>
</feature>
<dbReference type="Pfam" id="PF00141">
    <property type="entry name" value="peroxidase"/>
    <property type="match status" value="1"/>
</dbReference>
<dbReference type="Gene3D" id="1.10.520.10">
    <property type="match status" value="1"/>
</dbReference>
<feature type="binding site" evidence="9">
    <location>
        <position position="11"/>
    </location>
    <ligand>
        <name>Ca(2+)</name>
        <dbReference type="ChEBI" id="CHEBI:29108"/>
        <label>1</label>
    </ligand>
</feature>
<dbReference type="PANTHER" id="PTHR31517:SF84">
    <property type="entry name" value="PEROXIDASE"/>
    <property type="match status" value="1"/>
</dbReference>
<dbReference type="InterPro" id="IPR000823">
    <property type="entry name" value="Peroxidase_pln"/>
</dbReference>
<evidence type="ECO:0000313" key="14">
    <source>
        <dbReference type="Proteomes" id="UP001177140"/>
    </source>
</evidence>
<evidence type="ECO:0000256" key="8">
    <source>
        <dbReference type="PIRSR" id="PIRSR600823-2"/>
    </source>
</evidence>
<dbReference type="GO" id="GO:0046872">
    <property type="term" value="F:metal ion binding"/>
    <property type="evidence" value="ECO:0007669"/>
    <property type="project" value="UniProtKB-KW"/>
</dbReference>
<keyword evidence="7 10" id="KW-1015">Disulfide bond</keyword>
<dbReference type="Gene3D" id="1.10.420.10">
    <property type="entry name" value="Peroxidase, domain 2"/>
    <property type="match status" value="1"/>
</dbReference>
<evidence type="ECO:0000256" key="2">
    <source>
        <dbReference type="ARBA" id="ARBA00022559"/>
    </source>
</evidence>
<comment type="cofactor">
    <cofactor evidence="9">
        <name>heme b</name>
        <dbReference type="ChEBI" id="CHEBI:60344"/>
    </cofactor>
    <text evidence="9">Binds 1 heme b (iron(II)-protoporphyrin IX) group per subunit.</text>
</comment>
<dbReference type="InterPro" id="IPR010255">
    <property type="entry name" value="Haem_peroxidase_sf"/>
</dbReference>
<evidence type="ECO:0000256" key="4">
    <source>
        <dbReference type="ARBA" id="ARBA00022723"/>
    </source>
</evidence>
<evidence type="ECO:0000256" key="5">
    <source>
        <dbReference type="ARBA" id="ARBA00023002"/>
    </source>
</evidence>
<evidence type="ECO:0000256" key="3">
    <source>
        <dbReference type="ARBA" id="ARBA00022617"/>
    </source>
</evidence>
<keyword evidence="3" id="KW-0349">Heme</keyword>
<evidence type="ECO:0000313" key="13">
    <source>
        <dbReference type="EMBL" id="MCL7034132.1"/>
    </source>
</evidence>
<name>A0AA41S6M7_PAPNU</name>
<feature type="binding site" evidence="9">
    <location>
        <position position="23"/>
    </location>
    <ligand>
        <name>Ca(2+)</name>
        <dbReference type="ChEBI" id="CHEBI:29108"/>
        <label>1</label>
    </ligand>
</feature>
<comment type="caution">
    <text evidence="13">The sequence shown here is derived from an EMBL/GenBank/DDBJ whole genome shotgun (WGS) entry which is preliminary data.</text>
</comment>
<evidence type="ECO:0000256" key="1">
    <source>
        <dbReference type="ARBA" id="ARBA00000189"/>
    </source>
</evidence>
<keyword evidence="6 9" id="KW-0408">Iron</keyword>
<feature type="binding site" evidence="8">
    <location>
        <position position="97"/>
    </location>
    <ligand>
        <name>substrate</name>
    </ligand>
</feature>
<dbReference type="PRINTS" id="PR00461">
    <property type="entry name" value="PLPEROXIDASE"/>
</dbReference>
<keyword evidence="14" id="KW-1185">Reference proteome</keyword>
<dbReference type="FunFam" id="1.10.420.10:FF:000001">
    <property type="entry name" value="Peroxidase"/>
    <property type="match status" value="1"/>
</dbReference>
<dbReference type="PRINTS" id="PR00458">
    <property type="entry name" value="PEROXIDASE"/>
</dbReference>
<evidence type="ECO:0000256" key="6">
    <source>
        <dbReference type="ARBA" id="ARBA00023004"/>
    </source>
</evidence>